<dbReference type="InterPro" id="IPR008620">
    <property type="entry name" value="FixH"/>
</dbReference>
<name>A0ABS7F0E1_9PROT</name>
<sequence length="135" mass="14679">MVLANAVLIYAALATFPGVTVERAYERGRGYNQVLAEAARQDALGWRAELALGEDRRLTLLAFDRAGRPLEAQVASLLERPLEGTELPLAFAAAGPGRWVAAVPGEARAGQWDARLTLTGQAGERLELRRRIFLP</sequence>
<protein>
    <submittedName>
        <fullName evidence="1">FixH family protein</fullName>
    </submittedName>
</protein>
<accession>A0ABS7F0E1</accession>
<keyword evidence="2" id="KW-1185">Reference proteome</keyword>
<proteinExistence type="predicted"/>
<dbReference type="Pfam" id="PF05751">
    <property type="entry name" value="FixH"/>
    <property type="match status" value="1"/>
</dbReference>
<dbReference type="Proteomes" id="UP001519924">
    <property type="component" value="Unassembled WGS sequence"/>
</dbReference>
<dbReference type="EMBL" id="JAHZUY010000010">
    <property type="protein sequence ID" value="MBW8269102.1"/>
    <property type="molecule type" value="Genomic_DNA"/>
</dbReference>
<evidence type="ECO:0000313" key="2">
    <source>
        <dbReference type="Proteomes" id="UP001519924"/>
    </source>
</evidence>
<reference evidence="1 2" key="1">
    <citation type="submission" date="2021-08" db="EMBL/GenBank/DDBJ databases">
        <title>Caldovatus sediminis gen. nov., sp. nov., a moderately thermophilic bacterium isolated from a hot spring.</title>
        <authorList>
            <person name="Hu C.-J."/>
            <person name="Li W.-J."/>
            <person name="Xian W.-D."/>
        </authorList>
    </citation>
    <scope>NUCLEOTIDE SEQUENCE [LARGE SCALE GENOMIC DNA]</scope>
    <source>
        <strain evidence="1 2">SYSU G05006</strain>
    </source>
</reference>
<organism evidence="1 2">
    <name type="scientific">Caldovatus aquaticus</name>
    <dbReference type="NCBI Taxonomy" id="2865671"/>
    <lineage>
        <taxon>Bacteria</taxon>
        <taxon>Pseudomonadati</taxon>
        <taxon>Pseudomonadota</taxon>
        <taxon>Alphaproteobacteria</taxon>
        <taxon>Acetobacterales</taxon>
        <taxon>Roseomonadaceae</taxon>
        <taxon>Caldovatus</taxon>
    </lineage>
</organism>
<gene>
    <name evidence="1" type="ORF">K1J50_06330</name>
</gene>
<comment type="caution">
    <text evidence="1">The sequence shown here is derived from an EMBL/GenBank/DDBJ whole genome shotgun (WGS) entry which is preliminary data.</text>
</comment>
<evidence type="ECO:0000313" key="1">
    <source>
        <dbReference type="EMBL" id="MBW8269102.1"/>
    </source>
</evidence>